<feature type="chain" id="PRO_5037416476" description="Outer membrane protein beta-barrel domain-containing protein" evidence="1">
    <location>
        <begin position="23"/>
        <end position="203"/>
    </location>
</feature>
<gene>
    <name evidence="2" type="ORF">J2I48_15260</name>
</gene>
<proteinExistence type="predicted"/>
<protein>
    <recommendedName>
        <fullName evidence="4">Outer membrane protein beta-barrel domain-containing protein</fullName>
    </recommendedName>
</protein>
<name>A0A939G701_9BACT</name>
<dbReference type="Proteomes" id="UP000664795">
    <property type="component" value="Unassembled WGS sequence"/>
</dbReference>
<evidence type="ECO:0000256" key="1">
    <source>
        <dbReference type="SAM" id="SignalP"/>
    </source>
</evidence>
<organism evidence="2 3">
    <name type="scientific">Fibrella aquatilis</name>
    <dbReference type="NCBI Taxonomy" id="2817059"/>
    <lineage>
        <taxon>Bacteria</taxon>
        <taxon>Pseudomonadati</taxon>
        <taxon>Bacteroidota</taxon>
        <taxon>Cytophagia</taxon>
        <taxon>Cytophagales</taxon>
        <taxon>Spirosomataceae</taxon>
        <taxon>Fibrella</taxon>
    </lineage>
</organism>
<feature type="signal peptide" evidence="1">
    <location>
        <begin position="1"/>
        <end position="22"/>
    </location>
</feature>
<comment type="caution">
    <text evidence="2">The sequence shown here is derived from an EMBL/GenBank/DDBJ whole genome shotgun (WGS) entry which is preliminary data.</text>
</comment>
<sequence>MHPNRMLLCVWALLVSMTAAQAQFPVTKQGHPFVNYTEVGGLFGRVAYTVNTWNGNNGEQVDNKISLTIQTFNGVQLCPRLAVGGVVAVDWYSAALLMPVGAGLRYDLAKPNDKNVRVFVSADAGYGFTWLDKSSTNNEIKGGLMLNPGIGLRLGKPGKGAFVLSLSYKRQAVQAAKPLQWNDISRDESRVYNRLAVRLGIAF</sequence>
<keyword evidence="3" id="KW-1185">Reference proteome</keyword>
<dbReference type="AlphaFoldDB" id="A0A939G701"/>
<dbReference type="EMBL" id="JAFMYU010000012">
    <property type="protein sequence ID" value="MBO0932368.1"/>
    <property type="molecule type" value="Genomic_DNA"/>
</dbReference>
<evidence type="ECO:0000313" key="3">
    <source>
        <dbReference type="Proteomes" id="UP000664795"/>
    </source>
</evidence>
<dbReference type="RefSeq" id="WP_207336335.1">
    <property type="nucleotide sequence ID" value="NZ_JAFMYU010000012.1"/>
</dbReference>
<reference evidence="2 3" key="1">
    <citation type="submission" date="2021-03" db="EMBL/GenBank/DDBJ databases">
        <title>Fibrella sp. HMF5036 genome sequencing and assembly.</title>
        <authorList>
            <person name="Kang H."/>
            <person name="Kim H."/>
            <person name="Bae S."/>
            <person name="Joh K."/>
        </authorList>
    </citation>
    <scope>NUCLEOTIDE SEQUENCE [LARGE SCALE GENOMIC DNA]</scope>
    <source>
        <strain evidence="2 3">HMF5036</strain>
    </source>
</reference>
<evidence type="ECO:0008006" key="4">
    <source>
        <dbReference type="Google" id="ProtNLM"/>
    </source>
</evidence>
<keyword evidence="1" id="KW-0732">Signal</keyword>
<accession>A0A939G701</accession>
<evidence type="ECO:0000313" key="2">
    <source>
        <dbReference type="EMBL" id="MBO0932368.1"/>
    </source>
</evidence>